<proteinExistence type="predicted"/>
<organism evidence="1 2">
    <name type="scientific">Desulfovibrio psychrotolerans</name>
    <dbReference type="NCBI Taxonomy" id="415242"/>
    <lineage>
        <taxon>Bacteria</taxon>
        <taxon>Pseudomonadati</taxon>
        <taxon>Thermodesulfobacteriota</taxon>
        <taxon>Desulfovibrionia</taxon>
        <taxon>Desulfovibrionales</taxon>
        <taxon>Desulfovibrionaceae</taxon>
        <taxon>Desulfovibrio</taxon>
    </lineage>
</organism>
<dbReference type="SUPFAM" id="SSF51197">
    <property type="entry name" value="Clavaminate synthase-like"/>
    <property type="match status" value="1"/>
</dbReference>
<dbReference type="Pfam" id="PF04074">
    <property type="entry name" value="DUF386"/>
    <property type="match status" value="1"/>
</dbReference>
<dbReference type="GO" id="GO:0005829">
    <property type="term" value="C:cytosol"/>
    <property type="evidence" value="ECO:0007669"/>
    <property type="project" value="TreeGrafter"/>
</dbReference>
<accession>A0A7J0BS36</accession>
<keyword evidence="2" id="KW-1185">Reference proteome</keyword>
<evidence type="ECO:0008006" key="3">
    <source>
        <dbReference type="Google" id="ProtNLM"/>
    </source>
</evidence>
<dbReference type="NCBIfam" id="TIGR00022">
    <property type="entry name" value="YhcH/YjgK/YiaL family protein"/>
    <property type="match status" value="1"/>
</dbReference>
<dbReference type="Proteomes" id="UP000503820">
    <property type="component" value="Unassembled WGS sequence"/>
</dbReference>
<gene>
    <name evidence="1" type="ORF">DSM19430T_05180</name>
</gene>
<protein>
    <recommendedName>
        <fullName evidence="3">YhcH/YjgK/YiaL family protein</fullName>
    </recommendedName>
</protein>
<dbReference type="RefSeq" id="WP_174408500.1">
    <property type="nucleotide sequence ID" value="NZ_BLVP01000001.1"/>
</dbReference>
<evidence type="ECO:0000313" key="2">
    <source>
        <dbReference type="Proteomes" id="UP000503820"/>
    </source>
</evidence>
<sequence>MIADTLEHWRRYPLGAAWEKAFAFLEGVSPDIPAGRYAIAGDDIFAEVAEYVPVPGGTKPYEAHRVYMDLQYLLAGREWLLNAPLDTLRLRQPYNAERDFALYEVPAQESARVPLGGGMFAALYPHDGHCPGIARHGGLVGEPADELADESADEPDAGVATDVAGAAAVRAGQPVKKVVVKIRVALLAGMGNG</sequence>
<dbReference type="EMBL" id="BLVP01000001">
    <property type="protein sequence ID" value="GFM35834.1"/>
    <property type="molecule type" value="Genomic_DNA"/>
</dbReference>
<dbReference type="InterPro" id="IPR037012">
    <property type="entry name" value="NanQ/TabA/YiaL_sf"/>
</dbReference>
<dbReference type="PANTHER" id="PTHR34986:SF1">
    <property type="entry name" value="PROTEIN YIAL"/>
    <property type="match status" value="1"/>
</dbReference>
<comment type="caution">
    <text evidence="1">The sequence shown here is derived from an EMBL/GenBank/DDBJ whole genome shotgun (WGS) entry which is preliminary data.</text>
</comment>
<dbReference type="InterPro" id="IPR004375">
    <property type="entry name" value="NanQ/TabA/YiaL"/>
</dbReference>
<evidence type="ECO:0000313" key="1">
    <source>
        <dbReference type="EMBL" id="GFM35834.1"/>
    </source>
</evidence>
<reference evidence="1 2" key="1">
    <citation type="submission" date="2020-05" db="EMBL/GenBank/DDBJ databases">
        <title>Draft genome sequence of Desulfovibrio psychrotolerans JS1T.</title>
        <authorList>
            <person name="Ueno A."/>
            <person name="Tamazawa S."/>
            <person name="Tamamura S."/>
            <person name="Murakami T."/>
            <person name="Kiyama T."/>
            <person name="Inomata H."/>
            <person name="Amano Y."/>
            <person name="Miyakawa K."/>
            <person name="Tamaki H."/>
            <person name="Naganuma T."/>
            <person name="Kaneko K."/>
        </authorList>
    </citation>
    <scope>NUCLEOTIDE SEQUENCE [LARGE SCALE GENOMIC DNA]</scope>
    <source>
        <strain evidence="1 2">JS1</strain>
    </source>
</reference>
<name>A0A7J0BS36_9BACT</name>
<dbReference type="PANTHER" id="PTHR34986">
    <property type="entry name" value="EVOLVED BETA-GALACTOSIDASE SUBUNIT BETA"/>
    <property type="match status" value="1"/>
</dbReference>
<dbReference type="AlphaFoldDB" id="A0A7J0BS36"/>
<dbReference type="Gene3D" id="2.60.120.370">
    <property type="entry name" value="YhcH/YjgK/YiaL"/>
    <property type="match status" value="1"/>
</dbReference>